<evidence type="ECO:0000313" key="1">
    <source>
        <dbReference type="EMBL" id="BDQ34347.1"/>
    </source>
</evidence>
<dbReference type="Gene3D" id="3.40.50.2000">
    <property type="entry name" value="Glycogen Phosphorylase B"/>
    <property type="match status" value="2"/>
</dbReference>
<dbReference type="Pfam" id="PF13692">
    <property type="entry name" value="Glyco_trans_1_4"/>
    <property type="match status" value="1"/>
</dbReference>
<protein>
    <recommendedName>
        <fullName evidence="3">Glycosyltransferase</fullName>
    </recommendedName>
</protein>
<reference evidence="1" key="1">
    <citation type="submission" date="2022-08" db="EMBL/GenBank/DDBJ databases">
        <title>Genome Sequence of the sulphate-reducing bacterium, Pseudodesulfovibrio portus JCM14722.</title>
        <authorList>
            <person name="Kondo R."/>
            <person name="Kataoka T."/>
        </authorList>
    </citation>
    <scope>NUCLEOTIDE SEQUENCE</scope>
    <source>
        <strain evidence="1">JCM 14722</strain>
    </source>
</reference>
<dbReference type="RefSeq" id="WP_264981256.1">
    <property type="nucleotide sequence ID" value="NZ_AP026708.1"/>
</dbReference>
<dbReference type="PANTHER" id="PTHR45947:SF3">
    <property type="entry name" value="SULFOQUINOVOSYL TRANSFERASE SQD2"/>
    <property type="match status" value="1"/>
</dbReference>
<sequence length="391" mass="43345">MHVYFINYHPFRESSGIHIHFLANALEAMGIPCTACVPRSPKSVHDFGATAYRSMGFARLNRRLLLSPGSFRREGAVFHAWTPREVVRKATAGAARRTGCPYFVHLEDNEEHVFETHTGLTCEQASRLPWFRKALLPRGFIRPDRYREFMARSAGVTCISESLCETVSGTPAMTFWPACEAEFFDLPAEPDREFRRAASIPEEAVVLTYTGNLHRANRDELSTLYRAVVELNRGGRCVRLVRTGSDHADLPADVAEAAKPYVIAFGSRPPAELIRFVAAADILVQPGRPGPFNDYRFPSKLPMYLASGRPVVLPAANIGNHLADGAECRLLRHGTAEELVGVLEPLVDEAGPRRRIGVAGRAFAADRFSWEKSAASVLDFYRRNRGGGHVG</sequence>
<dbReference type="PANTHER" id="PTHR45947">
    <property type="entry name" value="SULFOQUINOVOSYL TRANSFERASE SQD2"/>
    <property type="match status" value="1"/>
</dbReference>
<gene>
    <name evidence="1" type="ORF">JCM14722_18890</name>
</gene>
<dbReference type="Proteomes" id="UP001061361">
    <property type="component" value="Chromosome"/>
</dbReference>
<name>A0ABM8ASS0_9BACT</name>
<keyword evidence="2" id="KW-1185">Reference proteome</keyword>
<accession>A0ABM8ASS0</accession>
<organism evidence="1 2">
    <name type="scientific">Pseudodesulfovibrio portus</name>
    <dbReference type="NCBI Taxonomy" id="231439"/>
    <lineage>
        <taxon>Bacteria</taxon>
        <taxon>Pseudomonadati</taxon>
        <taxon>Thermodesulfobacteriota</taxon>
        <taxon>Desulfovibrionia</taxon>
        <taxon>Desulfovibrionales</taxon>
        <taxon>Desulfovibrionaceae</taxon>
    </lineage>
</organism>
<evidence type="ECO:0008006" key="3">
    <source>
        <dbReference type="Google" id="ProtNLM"/>
    </source>
</evidence>
<dbReference type="EMBL" id="AP026708">
    <property type="protein sequence ID" value="BDQ34347.1"/>
    <property type="molecule type" value="Genomic_DNA"/>
</dbReference>
<dbReference type="SUPFAM" id="SSF53756">
    <property type="entry name" value="UDP-Glycosyltransferase/glycogen phosphorylase"/>
    <property type="match status" value="1"/>
</dbReference>
<evidence type="ECO:0000313" key="2">
    <source>
        <dbReference type="Proteomes" id="UP001061361"/>
    </source>
</evidence>
<dbReference type="InterPro" id="IPR050194">
    <property type="entry name" value="Glycosyltransferase_grp1"/>
</dbReference>
<proteinExistence type="predicted"/>